<sequence>MNPEGVVFDGSDDPEDKRVNRPDHGRSLTSCFFTGRLATALRRFRSLLFALPLAAGVVTALPNTAAQAADGPSLLQLGLFQREGDAWWAWDSLRRRSPELADGLNPAVVPLDARRQGEGVALRATTPIGLDVTSLCRRMVGAGFGCLVLDAAPLPAPSQAPLEKAPAERAPVDSAQSAPARSGGEAKPDIAITYPPEAARTMAAIEKSGRRKGRLGAVIPDTALDVMPATLKEEGWNLCALTFDDGPHRVVTRQILDVLNREKIPATYFPVASVAENQGEVIRDFLAAGHEIGNHSLTHADLRAMAPDAQRHEIAEANRILRGFGANPVLFRPPYGRYTPDLLTIAREESMSPVLWTVDTRDWQVRDPDRIVQHVKTEAGTGSVLLLHSTYPSTLNALPRVIAAMRAKGCEFVTLSEWIERMHQIATPATAMAPTLVNAGVNAGLKTGAKTGDAALRTAN</sequence>
<evidence type="ECO:0000256" key="2">
    <source>
        <dbReference type="ARBA" id="ARBA00010973"/>
    </source>
</evidence>
<evidence type="ECO:0000259" key="6">
    <source>
        <dbReference type="PROSITE" id="PS51677"/>
    </source>
</evidence>
<dbReference type="Pfam" id="PF01522">
    <property type="entry name" value="Polysacc_deac_1"/>
    <property type="match status" value="1"/>
</dbReference>
<proteinExistence type="inferred from homology"/>
<accession>A0A4D8QG03</accession>
<dbReference type="CDD" id="cd10917">
    <property type="entry name" value="CE4_NodB_like_6s_7s"/>
    <property type="match status" value="1"/>
</dbReference>
<feature type="region of interest" description="Disordered" evidence="5">
    <location>
        <begin position="159"/>
        <end position="189"/>
    </location>
</feature>
<feature type="domain" description="NodB homology" evidence="6">
    <location>
        <begin position="237"/>
        <end position="413"/>
    </location>
</feature>
<dbReference type="InterPro" id="IPR011330">
    <property type="entry name" value="Glyco_hydro/deAcase_b/a-brl"/>
</dbReference>
<dbReference type="PROSITE" id="PS51677">
    <property type="entry name" value="NODB"/>
    <property type="match status" value="1"/>
</dbReference>
<dbReference type="InterPro" id="IPR002509">
    <property type="entry name" value="NODB_dom"/>
</dbReference>
<dbReference type="GO" id="GO:0016810">
    <property type="term" value="F:hydrolase activity, acting on carbon-nitrogen (but not peptide) bonds"/>
    <property type="evidence" value="ECO:0007669"/>
    <property type="project" value="InterPro"/>
</dbReference>
<evidence type="ECO:0000256" key="4">
    <source>
        <dbReference type="ARBA" id="ARBA00032976"/>
    </source>
</evidence>
<protein>
    <recommendedName>
        <fullName evidence="3">Chitooligosaccharide deacetylase</fullName>
    </recommendedName>
    <alternativeName>
        <fullName evidence="4">Nodulation protein B</fullName>
    </alternativeName>
</protein>
<dbReference type="Gene3D" id="3.20.20.370">
    <property type="entry name" value="Glycoside hydrolase/deacetylase"/>
    <property type="match status" value="1"/>
</dbReference>
<dbReference type="InterPro" id="IPR050248">
    <property type="entry name" value="Polysacc_deacetylase_ArnD"/>
</dbReference>
<evidence type="ECO:0000256" key="3">
    <source>
        <dbReference type="ARBA" id="ARBA00020071"/>
    </source>
</evidence>
<organism evidence="7 8">
    <name type="scientific">Azospirillum brasilense</name>
    <dbReference type="NCBI Taxonomy" id="192"/>
    <lineage>
        <taxon>Bacteria</taxon>
        <taxon>Pseudomonadati</taxon>
        <taxon>Pseudomonadota</taxon>
        <taxon>Alphaproteobacteria</taxon>
        <taxon>Rhodospirillales</taxon>
        <taxon>Azospirillaceae</taxon>
        <taxon>Azospirillum</taxon>
    </lineage>
</organism>
<dbReference type="AlphaFoldDB" id="A0A4D8QG03"/>
<dbReference type="GO" id="GO:0005975">
    <property type="term" value="P:carbohydrate metabolic process"/>
    <property type="evidence" value="ECO:0007669"/>
    <property type="project" value="InterPro"/>
</dbReference>
<comment type="similarity">
    <text evidence="2">Belongs to the polysaccharide deacetylase family.</text>
</comment>
<evidence type="ECO:0000313" key="7">
    <source>
        <dbReference type="EMBL" id="QCO09738.1"/>
    </source>
</evidence>
<comment type="function">
    <text evidence="1">Is involved in generating a small heat-stable compound (Nod), an acylated oligomer of N-acetylglucosamine, that stimulates mitosis in various plant protoplasts.</text>
</comment>
<reference evidence="7 8" key="1">
    <citation type="submission" date="2018-09" db="EMBL/GenBank/DDBJ databases">
        <title>Whole genome based analysis of evolution and adaptive divergence in Indian and Brazilian strains of Azospirillum brasilense.</title>
        <authorList>
            <person name="Singh C."/>
            <person name="Tripathi A.K."/>
        </authorList>
    </citation>
    <scope>NUCLEOTIDE SEQUENCE [LARGE SCALE GENOMIC DNA]</scope>
    <source>
        <strain evidence="7 8">MTCC4038</strain>
    </source>
</reference>
<evidence type="ECO:0000313" key="8">
    <source>
        <dbReference type="Proteomes" id="UP000298774"/>
    </source>
</evidence>
<feature type="region of interest" description="Disordered" evidence="5">
    <location>
        <begin position="1"/>
        <end position="24"/>
    </location>
</feature>
<feature type="compositionally biased region" description="Basic and acidic residues" evidence="5">
    <location>
        <begin position="15"/>
        <end position="24"/>
    </location>
</feature>
<dbReference type="EMBL" id="CP032339">
    <property type="protein sequence ID" value="QCO09738.1"/>
    <property type="molecule type" value="Genomic_DNA"/>
</dbReference>
<dbReference type="SUPFAM" id="SSF88713">
    <property type="entry name" value="Glycoside hydrolase/deacetylase"/>
    <property type="match status" value="1"/>
</dbReference>
<evidence type="ECO:0000256" key="1">
    <source>
        <dbReference type="ARBA" id="ARBA00003236"/>
    </source>
</evidence>
<name>A0A4D8QG03_AZOBR</name>
<gene>
    <name evidence="7" type="ORF">D3868_12255</name>
</gene>
<dbReference type="Proteomes" id="UP000298774">
    <property type="component" value="Chromosome"/>
</dbReference>
<evidence type="ECO:0000256" key="5">
    <source>
        <dbReference type="SAM" id="MobiDB-lite"/>
    </source>
</evidence>
<dbReference type="PANTHER" id="PTHR10587">
    <property type="entry name" value="GLYCOSYL TRANSFERASE-RELATED"/>
    <property type="match status" value="1"/>
</dbReference>